<name>A0A4Y7TUF8_COPMI</name>
<reference evidence="1 2" key="1">
    <citation type="journal article" date="2019" name="Nat. Ecol. Evol.">
        <title>Megaphylogeny resolves global patterns of mushroom evolution.</title>
        <authorList>
            <person name="Varga T."/>
            <person name="Krizsan K."/>
            <person name="Foldi C."/>
            <person name="Dima B."/>
            <person name="Sanchez-Garcia M."/>
            <person name="Sanchez-Ramirez S."/>
            <person name="Szollosi G.J."/>
            <person name="Szarkandi J.G."/>
            <person name="Papp V."/>
            <person name="Albert L."/>
            <person name="Andreopoulos W."/>
            <person name="Angelini C."/>
            <person name="Antonin V."/>
            <person name="Barry K.W."/>
            <person name="Bougher N.L."/>
            <person name="Buchanan P."/>
            <person name="Buyck B."/>
            <person name="Bense V."/>
            <person name="Catcheside P."/>
            <person name="Chovatia M."/>
            <person name="Cooper J."/>
            <person name="Damon W."/>
            <person name="Desjardin D."/>
            <person name="Finy P."/>
            <person name="Geml J."/>
            <person name="Haridas S."/>
            <person name="Hughes K."/>
            <person name="Justo A."/>
            <person name="Karasinski D."/>
            <person name="Kautmanova I."/>
            <person name="Kiss B."/>
            <person name="Kocsube S."/>
            <person name="Kotiranta H."/>
            <person name="LaButti K.M."/>
            <person name="Lechner B.E."/>
            <person name="Liimatainen K."/>
            <person name="Lipzen A."/>
            <person name="Lukacs Z."/>
            <person name="Mihaltcheva S."/>
            <person name="Morgado L.N."/>
            <person name="Niskanen T."/>
            <person name="Noordeloos M.E."/>
            <person name="Ohm R.A."/>
            <person name="Ortiz-Santana B."/>
            <person name="Ovrebo C."/>
            <person name="Racz N."/>
            <person name="Riley R."/>
            <person name="Savchenko A."/>
            <person name="Shiryaev A."/>
            <person name="Soop K."/>
            <person name="Spirin V."/>
            <person name="Szebenyi C."/>
            <person name="Tomsovsky M."/>
            <person name="Tulloss R.E."/>
            <person name="Uehling J."/>
            <person name="Grigoriev I.V."/>
            <person name="Vagvolgyi C."/>
            <person name="Papp T."/>
            <person name="Martin F.M."/>
            <person name="Miettinen O."/>
            <person name="Hibbett D.S."/>
            <person name="Nagy L.G."/>
        </authorList>
    </citation>
    <scope>NUCLEOTIDE SEQUENCE [LARGE SCALE GENOMIC DNA]</scope>
    <source>
        <strain evidence="1 2">FP101781</strain>
    </source>
</reference>
<evidence type="ECO:0000313" key="2">
    <source>
        <dbReference type="Proteomes" id="UP000298030"/>
    </source>
</evidence>
<evidence type="ECO:0000313" key="1">
    <source>
        <dbReference type="EMBL" id="TEB37199.1"/>
    </source>
</evidence>
<dbReference type="EMBL" id="QPFP01000004">
    <property type="protein sequence ID" value="TEB37199.1"/>
    <property type="molecule type" value="Genomic_DNA"/>
</dbReference>
<organism evidence="1 2">
    <name type="scientific">Coprinellus micaceus</name>
    <name type="common">Glistening ink-cap mushroom</name>
    <name type="synonym">Coprinus micaceus</name>
    <dbReference type="NCBI Taxonomy" id="71717"/>
    <lineage>
        <taxon>Eukaryota</taxon>
        <taxon>Fungi</taxon>
        <taxon>Dikarya</taxon>
        <taxon>Basidiomycota</taxon>
        <taxon>Agaricomycotina</taxon>
        <taxon>Agaricomycetes</taxon>
        <taxon>Agaricomycetidae</taxon>
        <taxon>Agaricales</taxon>
        <taxon>Agaricineae</taxon>
        <taxon>Psathyrellaceae</taxon>
        <taxon>Coprinellus</taxon>
    </lineage>
</organism>
<sequence>MKDAFEAGLSGRASDPAACPKFLLSIEQMLCTYGFPRVFKIRRILRGEDEN</sequence>
<gene>
    <name evidence="1" type="ORF">FA13DRAFT_1726290</name>
</gene>
<keyword evidence="2" id="KW-1185">Reference proteome</keyword>
<feature type="non-terminal residue" evidence="1">
    <location>
        <position position="51"/>
    </location>
</feature>
<comment type="caution">
    <text evidence="1">The sequence shown here is derived from an EMBL/GenBank/DDBJ whole genome shotgun (WGS) entry which is preliminary data.</text>
</comment>
<dbReference type="AlphaFoldDB" id="A0A4Y7TUF8"/>
<accession>A0A4Y7TUF8</accession>
<protein>
    <submittedName>
        <fullName evidence="1">Uncharacterized protein</fullName>
    </submittedName>
</protein>
<dbReference type="Proteomes" id="UP000298030">
    <property type="component" value="Unassembled WGS sequence"/>
</dbReference>
<proteinExistence type="predicted"/>